<reference evidence="1 2" key="1">
    <citation type="submission" date="2016-01" db="EMBL/GenBank/DDBJ databases">
        <authorList>
            <person name="Manzoor S."/>
        </authorList>
    </citation>
    <scope>NUCLEOTIDE SEQUENCE [LARGE SCALE GENOMIC DNA]</scope>
    <source>
        <strain evidence="1">Methanoculleus sp MAB1</strain>
    </source>
</reference>
<protein>
    <submittedName>
        <fullName evidence="1">Uncharacterized protein</fullName>
    </submittedName>
</protein>
<dbReference type="AlphaFoldDB" id="A0A0X3BL60"/>
<evidence type="ECO:0000313" key="1">
    <source>
        <dbReference type="EMBL" id="CVK32215.1"/>
    </source>
</evidence>
<dbReference type="KEGG" id="mema:MMAB1_1001"/>
<name>A0A0X3BL60_9EURY</name>
<dbReference type="Proteomes" id="UP000069850">
    <property type="component" value="Chromosome 1"/>
</dbReference>
<sequence length="86" mass="9801">MLQSSAGYRSRWFRGIGAARIRCSGAPIAVQVRNPLVYSIRLTKAKIPIPAISIPRALNTESLSTHFSRACMHWILHYRIYILFTK</sequence>
<gene>
    <name evidence="1" type="ORF">MMAB1_1001</name>
</gene>
<proteinExistence type="predicted"/>
<accession>A0A0X3BL60</accession>
<dbReference type="EMBL" id="LT158599">
    <property type="protein sequence ID" value="CVK32215.1"/>
    <property type="molecule type" value="Genomic_DNA"/>
</dbReference>
<evidence type="ECO:0000313" key="2">
    <source>
        <dbReference type="Proteomes" id="UP000069850"/>
    </source>
</evidence>
<organism evidence="1 2">
    <name type="scientific">Methanoculleus bourgensis</name>
    <dbReference type="NCBI Taxonomy" id="83986"/>
    <lineage>
        <taxon>Archaea</taxon>
        <taxon>Methanobacteriati</taxon>
        <taxon>Methanobacteriota</taxon>
        <taxon>Stenosarchaea group</taxon>
        <taxon>Methanomicrobia</taxon>
        <taxon>Methanomicrobiales</taxon>
        <taxon>Methanomicrobiaceae</taxon>
        <taxon>Methanoculleus</taxon>
    </lineage>
</organism>